<keyword evidence="2" id="KW-1185">Reference proteome</keyword>
<gene>
    <name evidence="1" type="ORF">NLG97_g9755</name>
</gene>
<sequence length="285" mass="32841">MDGQFHLFPSLPPELRLHIWSLAVMDRENTAGANFFTIYHRASHSWKHHKGSYSLADSGLWEACHDSRDMMKRMETQLCSKSSPLVTLSHLGRVPMTAIVTDHCGETRRFTVLPGEDLFVFDLGEYFEASLDFPCFVESITTRTGRGRLDLCRNVAFELDESWFEFTRGHQIDYESLLMVEFVIRAALEMRSNSTIYLIDYALRPRAKDVQPSGAVFQTTRGRFVEFVNEKEWGFDVDDNPLDLRRFYGALYFICVVNREIFMRANSPPGRPEYANVALLGWAPN</sequence>
<proteinExistence type="predicted"/>
<name>A0ACC1QFB1_9HYPO</name>
<dbReference type="Proteomes" id="UP001148737">
    <property type="component" value="Unassembled WGS sequence"/>
</dbReference>
<comment type="caution">
    <text evidence="1">The sequence shown here is derived from an EMBL/GenBank/DDBJ whole genome shotgun (WGS) entry which is preliminary data.</text>
</comment>
<evidence type="ECO:0000313" key="2">
    <source>
        <dbReference type="Proteomes" id="UP001148737"/>
    </source>
</evidence>
<organism evidence="1 2">
    <name type="scientific">Lecanicillium saksenae</name>
    <dbReference type="NCBI Taxonomy" id="468837"/>
    <lineage>
        <taxon>Eukaryota</taxon>
        <taxon>Fungi</taxon>
        <taxon>Dikarya</taxon>
        <taxon>Ascomycota</taxon>
        <taxon>Pezizomycotina</taxon>
        <taxon>Sordariomycetes</taxon>
        <taxon>Hypocreomycetidae</taxon>
        <taxon>Hypocreales</taxon>
        <taxon>Cordycipitaceae</taxon>
        <taxon>Lecanicillium</taxon>
    </lineage>
</organism>
<reference evidence="1" key="1">
    <citation type="submission" date="2022-07" db="EMBL/GenBank/DDBJ databases">
        <title>Genome Sequence of Lecanicillium saksenae.</title>
        <authorList>
            <person name="Buettner E."/>
        </authorList>
    </citation>
    <scope>NUCLEOTIDE SEQUENCE</scope>
    <source>
        <strain evidence="1">VT-O1</strain>
    </source>
</reference>
<evidence type="ECO:0000313" key="1">
    <source>
        <dbReference type="EMBL" id="KAJ3474634.1"/>
    </source>
</evidence>
<dbReference type="EMBL" id="JANAKD010002134">
    <property type="protein sequence ID" value="KAJ3474634.1"/>
    <property type="molecule type" value="Genomic_DNA"/>
</dbReference>
<accession>A0ACC1QFB1</accession>
<protein>
    <submittedName>
        <fullName evidence="1">Uncharacterized protein</fullName>
    </submittedName>
</protein>